<dbReference type="Pfam" id="PF16868">
    <property type="entry name" value="NMT1_3"/>
    <property type="match status" value="1"/>
</dbReference>
<dbReference type="PANTHER" id="PTHR42941">
    <property type="entry name" value="SLL1037 PROTEIN"/>
    <property type="match status" value="1"/>
</dbReference>
<reference evidence="2 3" key="1">
    <citation type="submission" date="2018-02" db="EMBL/GenBank/DDBJ databases">
        <authorList>
            <person name="Cohen D.B."/>
            <person name="Kent A.D."/>
        </authorList>
    </citation>
    <scope>NUCLEOTIDE SEQUENCE [LARGE SCALE GENOMIC DNA]</scope>
    <source>
        <strain evidence="2 3">CCAP 1448/3</strain>
    </source>
</reference>
<accession>A0A2T1BZ68</accession>
<sequence>MKGKIGLIVGISVALSAGLIIGLTSYIINDRQKIYHLKIAAGSKGGDSYTFSQVIAQVVSKHNPKIQIEAIETEGSEANIKLLETNQVQLATAQADIPTLPASRMVSLLFPDTFQLVVTQKSGINNVGQLKGKRIGLPPLGGGQYKSFWVLAAHYRLASTDFAYRAMSETEADLAFRNNQIDAVFRVRATGNKSIQKLVQDYGGRLIPIDQAAAMKIRQSAFEPLFIPKGAYQGNPPIPPVDLPTVAVQRTLLANKNVDAEVIREITQILAENRQELATQIPLAAYIAPPNYTGGTGLPLHLGSQAYYDREKPSFFQENADYLALWLTVIILLFSWIWGLKTWWEKKQKNRADFYNQDLVELIAATYNSNEIQEIREIRQKLVHILTTVVSELDEDRISAESFESFTFTWESAIAAVRDREHILITEQKSRLN</sequence>
<dbReference type="RefSeq" id="WP_106290322.1">
    <property type="nucleotide sequence ID" value="NZ_CAWNTC010000148.1"/>
</dbReference>
<reference evidence="2 3" key="2">
    <citation type="submission" date="2018-03" db="EMBL/GenBank/DDBJ databases">
        <title>The ancient ancestry and fast evolution of plastids.</title>
        <authorList>
            <person name="Moore K.R."/>
            <person name="Magnabosco C."/>
            <person name="Momper L."/>
            <person name="Gold D.A."/>
            <person name="Bosak T."/>
            <person name="Fournier G.P."/>
        </authorList>
    </citation>
    <scope>NUCLEOTIDE SEQUENCE [LARGE SCALE GENOMIC DNA]</scope>
    <source>
        <strain evidence="2 3">CCAP 1448/3</strain>
    </source>
</reference>
<protein>
    <submittedName>
        <fullName evidence="2">TRAP transporter substrate-binding protein</fullName>
    </submittedName>
</protein>
<dbReference type="SUPFAM" id="SSF53850">
    <property type="entry name" value="Periplasmic binding protein-like II"/>
    <property type="match status" value="1"/>
</dbReference>
<dbReference type="AlphaFoldDB" id="A0A2T1BZ68"/>
<evidence type="ECO:0000313" key="3">
    <source>
        <dbReference type="Proteomes" id="UP000238762"/>
    </source>
</evidence>
<name>A0A2T1BZ68_9CYAN</name>
<dbReference type="InterPro" id="IPR011852">
    <property type="entry name" value="TRAP_TAXI"/>
</dbReference>
<proteinExistence type="predicted"/>
<keyword evidence="1" id="KW-0472">Membrane</keyword>
<keyword evidence="3" id="KW-1185">Reference proteome</keyword>
<dbReference type="NCBIfam" id="TIGR02122">
    <property type="entry name" value="TRAP_TAXI"/>
    <property type="match status" value="1"/>
</dbReference>
<feature type="transmembrane region" description="Helical" evidence="1">
    <location>
        <begin position="7"/>
        <end position="28"/>
    </location>
</feature>
<dbReference type="OrthoDB" id="252197at2"/>
<gene>
    <name evidence="2" type="ORF">C7B64_19050</name>
</gene>
<keyword evidence="1" id="KW-0812">Transmembrane</keyword>
<comment type="caution">
    <text evidence="2">The sequence shown here is derived from an EMBL/GenBank/DDBJ whole genome shotgun (WGS) entry which is preliminary data.</text>
</comment>
<evidence type="ECO:0000313" key="2">
    <source>
        <dbReference type="EMBL" id="PSB01292.1"/>
    </source>
</evidence>
<keyword evidence="1" id="KW-1133">Transmembrane helix</keyword>
<dbReference type="Gene3D" id="3.40.190.10">
    <property type="entry name" value="Periplasmic binding protein-like II"/>
    <property type="match status" value="2"/>
</dbReference>
<dbReference type="PANTHER" id="PTHR42941:SF1">
    <property type="entry name" value="SLL1037 PROTEIN"/>
    <property type="match status" value="1"/>
</dbReference>
<evidence type="ECO:0000256" key="1">
    <source>
        <dbReference type="SAM" id="Phobius"/>
    </source>
</evidence>
<dbReference type="EMBL" id="PVWJ01000116">
    <property type="protein sequence ID" value="PSB01292.1"/>
    <property type="molecule type" value="Genomic_DNA"/>
</dbReference>
<dbReference type="Proteomes" id="UP000238762">
    <property type="component" value="Unassembled WGS sequence"/>
</dbReference>
<organism evidence="2 3">
    <name type="scientific">Merismopedia glauca CCAP 1448/3</name>
    <dbReference type="NCBI Taxonomy" id="1296344"/>
    <lineage>
        <taxon>Bacteria</taxon>
        <taxon>Bacillati</taxon>
        <taxon>Cyanobacteriota</taxon>
        <taxon>Cyanophyceae</taxon>
        <taxon>Synechococcales</taxon>
        <taxon>Merismopediaceae</taxon>
        <taxon>Merismopedia</taxon>
    </lineage>
</organism>
<feature type="transmembrane region" description="Helical" evidence="1">
    <location>
        <begin position="322"/>
        <end position="340"/>
    </location>
</feature>